<dbReference type="Proteomes" id="UP000284006">
    <property type="component" value="Unassembled WGS sequence"/>
</dbReference>
<evidence type="ECO:0000256" key="3">
    <source>
        <dbReference type="SAM" id="MobiDB-lite"/>
    </source>
</evidence>
<name>A0A418Y162_9BURK</name>
<dbReference type="PRINTS" id="PR00081">
    <property type="entry name" value="GDHRDH"/>
</dbReference>
<protein>
    <submittedName>
        <fullName evidence="4">SDR family oxidoreductase</fullName>
    </submittedName>
</protein>
<dbReference type="RefSeq" id="WP_119810436.1">
    <property type="nucleotide sequence ID" value="NZ_QYUP01000087.1"/>
</dbReference>
<dbReference type="NCBIfam" id="NF005214">
    <property type="entry name" value="PRK06701.1"/>
    <property type="match status" value="1"/>
</dbReference>
<dbReference type="EMBL" id="QYUP01000087">
    <property type="protein sequence ID" value="RJG19213.1"/>
    <property type="molecule type" value="Genomic_DNA"/>
</dbReference>
<dbReference type="OrthoDB" id="9809287at2"/>
<feature type="region of interest" description="Disordered" evidence="3">
    <location>
        <begin position="1"/>
        <end position="59"/>
    </location>
</feature>
<dbReference type="InterPro" id="IPR036291">
    <property type="entry name" value="NAD(P)-bd_dom_sf"/>
</dbReference>
<dbReference type="PANTHER" id="PTHR48107:SF16">
    <property type="entry name" value="NADPH-DEPENDENT ALDEHYDE REDUCTASE 1, CHLOROPLASTIC"/>
    <property type="match status" value="1"/>
</dbReference>
<evidence type="ECO:0000256" key="2">
    <source>
        <dbReference type="ARBA" id="ARBA00023002"/>
    </source>
</evidence>
<comment type="similarity">
    <text evidence="1">Belongs to the short-chain dehydrogenases/reductases (SDR) family.</text>
</comment>
<dbReference type="FunFam" id="3.40.50.720:FF:000084">
    <property type="entry name" value="Short-chain dehydrogenase reductase"/>
    <property type="match status" value="1"/>
</dbReference>
<dbReference type="AlphaFoldDB" id="A0A418Y162"/>
<dbReference type="InterPro" id="IPR002347">
    <property type="entry name" value="SDR_fam"/>
</dbReference>
<keyword evidence="5" id="KW-1185">Reference proteome</keyword>
<organism evidence="4 5">
    <name type="scientific">Massilia cavernae</name>
    <dbReference type="NCBI Taxonomy" id="2320864"/>
    <lineage>
        <taxon>Bacteria</taxon>
        <taxon>Pseudomonadati</taxon>
        <taxon>Pseudomonadota</taxon>
        <taxon>Betaproteobacteria</taxon>
        <taxon>Burkholderiales</taxon>
        <taxon>Oxalobacteraceae</taxon>
        <taxon>Telluria group</taxon>
        <taxon>Massilia</taxon>
    </lineage>
</organism>
<dbReference type="SUPFAM" id="SSF51735">
    <property type="entry name" value="NAD(P)-binding Rossmann-fold domains"/>
    <property type="match status" value="1"/>
</dbReference>
<comment type="caution">
    <text evidence="4">The sequence shown here is derived from an EMBL/GenBank/DDBJ whole genome shotgun (WGS) entry which is preliminary data.</text>
</comment>
<dbReference type="InterPro" id="IPR020904">
    <property type="entry name" value="Sc_DH/Rdtase_CS"/>
</dbReference>
<evidence type="ECO:0000313" key="4">
    <source>
        <dbReference type="EMBL" id="RJG19213.1"/>
    </source>
</evidence>
<dbReference type="PROSITE" id="PS00061">
    <property type="entry name" value="ADH_SHORT"/>
    <property type="match status" value="1"/>
</dbReference>
<dbReference type="PANTHER" id="PTHR48107">
    <property type="entry name" value="NADPH-DEPENDENT ALDEHYDE REDUCTASE-LIKE PROTEIN, CHLOROPLASTIC-RELATED"/>
    <property type="match status" value="1"/>
</dbReference>
<feature type="compositionally biased region" description="Basic and acidic residues" evidence="3">
    <location>
        <begin position="17"/>
        <end position="42"/>
    </location>
</feature>
<dbReference type="PRINTS" id="PR00080">
    <property type="entry name" value="SDRFAMILY"/>
</dbReference>
<dbReference type="GO" id="GO:0016614">
    <property type="term" value="F:oxidoreductase activity, acting on CH-OH group of donors"/>
    <property type="evidence" value="ECO:0007669"/>
    <property type="project" value="UniProtKB-ARBA"/>
</dbReference>
<evidence type="ECO:0000313" key="5">
    <source>
        <dbReference type="Proteomes" id="UP000284006"/>
    </source>
</evidence>
<accession>A0A418Y162</accession>
<reference evidence="4 5" key="1">
    <citation type="submission" date="2018-09" db="EMBL/GenBank/DDBJ databases">
        <authorList>
            <person name="Zhu H."/>
        </authorList>
    </citation>
    <scope>NUCLEOTIDE SEQUENCE [LARGE SCALE GENOMIC DNA]</scope>
    <source>
        <strain evidence="4 5">K1S02-61</strain>
    </source>
</reference>
<dbReference type="Gene3D" id="3.40.50.720">
    <property type="entry name" value="NAD(P)-binding Rossmann-like Domain"/>
    <property type="match status" value="1"/>
</dbReference>
<keyword evidence="2" id="KW-0560">Oxidoreductase</keyword>
<sequence length="331" mass="35442">MDQLPDETGLNSAVEGVADKQRAIQSRQDQKDAGSKEEESKEPVQTGGLARPAPPMPQQHLLKPGLEAAMELKPQFMAKGYKGSGKLEGQVAIVTGGDSGIGRAVAVLFAREGADVAILYLNEHVDAEETSRCIEAEGRRCLTVSGDVKDMGFCKSAVDKVVRHFGKLDILVNNAAFQEHAQSLLDLTEERFDETMRTNIYGYFHMVKAALPHLKRGAAIINNGSVTGLKGSKHLLDYSSTKGAIHAFTMSLAANLLDQGIRVNAVAPGPVWTPLNPADQSPDKIAEFGRSTDMRRPAQPDEISPAFVFLASSVCSSYISGIVLPITGSVG</sequence>
<gene>
    <name evidence="4" type="ORF">D3872_08940</name>
</gene>
<proteinExistence type="inferred from homology"/>
<dbReference type="Pfam" id="PF13561">
    <property type="entry name" value="adh_short_C2"/>
    <property type="match status" value="1"/>
</dbReference>
<evidence type="ECO:0000256" key="1">
    <source>
        <dbReference type="ARBA" id="ARBA00006484"/>
    </source>
</evidence>